<dbReference type="AlphaFoldDB" id="A0ABD1DQJ0"/>
<reference evidence="1 2" key="1">
    <citation type="submission" date="2024-05" db="EMBL/GenBank/DDBJ databases">
        <title>Culex pipiens pipiens assembly and annotation.</title>
        <authorList>
            <person name="Alout H."/>
            <person name="Durand T."/>
        </authorList>
    </citation>
    <scope>NUCLEOTIDE SEQUENCE [LARGE SCALE GENOMIC DNA]</scope>
    <source>
        <strain evidence="1">HA-2024</strain>
        <tissue evidence="1">Whole body</tissue>
    </source>
</reference>
<evidence type="ECO:0000313" key="1">
    <source>
        <dbReference type="EMBL" id="KAL1402021.1"/>
    </source>
</evidence>
<proteinExistence type="predicted"/>
<dbReference type="EMBL" id="JBEHCU010003711">
    <property type="protein sequence ID" value="KAL1402021.1"/>
    <property type="molecule type" value="Genomic_DNA"/>
</dbReference>
<dbReference type="Proteomes" id="UP001562425">
    <property type="component" value="Unassembled WGS sequence"/>
</dbReference>
<name>A0ABD1DQJ0_CULPP</name>
<accession>A0ABD1DQJ0</accession>
<organism evidence="1 2">
    <name type="scientific">Culex pipiens pipiens</name>
    <name type="common">Northern house mosquito</name>
    <dbReference type="NCBI Taxonomy" id="38569"/>
    <lineage>
        <taxon>Eukaryota</taxon>
        <taxon>Metazoa</taxon>
        <taxon>Ecdysozoa</taxon>
        <taxon>Arthropoda</taxon>
        <taxon>Hexapoda</taxon>
        <taxon>Insecta</taxon>
        <taxon>Pterygota</taxon>
        <taxon>Neoptera</taxon>
        <taxon>Endopterygota</taxon>
        <taxon>Diptera</taxon>
        <taxon>Nematocera</taxon>
        <taxon>Culicoidea</taxon>
        <taxon>Culicidae</taxon>
        <taxon>Culicinae</taxon>
        <taxon>Culicini</taxon>
        <taxon>Culex</taxon>
        <taxon>Culex</taxon>
    </lineage>
</organism>
<gene>
    <name evidence="1" type="ORF">pipiens_006258</name>
</gene>
<evidence type="ECO:0000313" key="2">
    <source>
        <dbReference type="Proteomes" id="UP001562425"/>
    </source>
</evidence>
<sequence>MPVSIILMVNIKVLINPTKRPPMAVSGSCSSVDDGDVRLIVPEEFIAASGRQEDVVSVLSDEDDNVNVIQYSIQFITPSEQGDDGGGGGEGMLS</sequence>
<keyword evidence="2" id="KW-1185">Reference proteome</keyword>
<comment type="caution">
    <text evidence="1">The sequence shown here is derived from an EMBL/GenBank/DDBJ whole genome shotgun (WGS) entry which is preliminary data.</text>
</comment>
<protein>
    <submittedName>
        <fullName evidence="1">Uncharacterized protein</fullName>
    </submittedName>
</protein>